<sequence>MKHLTDVSVYSKCLRSQKLVIIFFSIVLVSGSVVPTTFAEHLKAGSGIGAGLGGVDNPGTWYLGENLKVGDYFKFKACHASFKDCTEFLMSIWIEKKVFEGGEEKLRSQIVIEDGNKVLKGQMDMGTIVPEPIGGTVSENIMPYSSVYKSSIAWLSSFATGDIDQPGKGPKGFKEPSWGKIGNIGGEQVSPIGEETMRVPAGEYDTVVV</sequence>
<dbReference type="EMBL" id="UINC01223943">
    <property type="protein sequence ID" value="SVE53347.1"/>
    <property type="molecule type" value="Genomic_DNA"/>
</dbReference>
<keyword evidence="1" id="KW-0812">Transmembrane</keyword>
<accession>A0A383E941</accession>
<proteinExistence type="predicted"/>
<organism evidence="2">
    <name type="scientific">marine metagenome</name>
    <dbReference type="NCBI Taxonomy" id="408172"/>
    <lineage>
        <taxon>unclassified sequences</taxon>
        <taxon>metagenomes</taxon>
        <taxon>ecological metagenomes</taxon>
    </lineage>
</organism>
<reference evidence="2" key="1">
    <citation type="submission" date="2018-05" db="EMBL/GenBank/DDBJ databases">
        <authorList>
            <person name="Lanie J.A."/>
            <person name="Ng W.-L."/>
            <person name="Kazmierczak K.M."/>
            <person name="Andrzejewski T.M."/>
            <person name="Davidsen T.M."/>
            <person name="Wayne K.J."/>
            <person name="Tettelin H."/>
            <person name="Glass J.I."/>
            <person name="Rusch D."/>
            <person name="Podicherti R."/>
            <person name="Tsui H.-C.T."/>
            <person name="Winkler M.E."/>
        </authorList>
    </citation>
    <scope>NUCLEOTIDE SEQUENCE</scope>
</reference>
<gene>
    <name evidence="2" type="ORF">METZ01_LOCUS506201</name>
</gene>
<evidence type="ECO:0000256" key="1">
    <source>
        <dbReference type="SAM" id="Phobius"/>
    </source>
</evidence>
<protein>
    <submittedName>
        <fullName evidence="2">Uncharacterized protein</fullName>
    </submittedName>
</protein>
<dbReference type="AlphaFoldDB" id="A0A383E941"/>
<keyword evidence="1" id="KW-1133">Transmembrane helix</keyword>
<feature type="non-terminal residue" evidence="2">
    <location>
        <position position="209"/>
    </location>
</feature>
<evidence type="ECO:0000313" key="2">
    <source>
        <dbReference type="EMBL" id="SVE53347.1"/>
    </source>
</evidence>
<feature type="transmembrane region" description="Helical" evidence="1">
    <location>
        <begin position="20"/>
        <end position="38"/>
    </location>
</feature>
<name>A0A383E941_9ZZZZ</name>
<keyword evidence="1" id="KW-0472">Membrane</keyword>